<feature type="compositionally biased region" description="Polar residues" evidence="1">
    <location>
        <begin position="208"/>
        <end position="223"/>
    </location>
</feature>
<organism evidence="2 3">
    <name type="scientific">Laccaria amethystina LaAM-08-1</name>
    <dbReference type="NCBI Taxonomy" id="1095629"/>
    <lineage>
        <taxon>Eukaryota</taxon>
        <taxon>Fungi</taxon>
        <taxon>Dikarya</taxon>
        <taxon>Basidiomycota</taxon>
        <taxon>Agaricomycotina</taxon>
        <taxon>Agaricomycetes</taxon>
        <taxon>Agaricomycetidae</taxon>
        <taxon>Agaricales</taxon>
        <taxon>Agaricineae</taxon>
        <taxon>Hydnangiaceae</taxon>
        <taxon>Laccaria</taxon>
    </lineage>
</organism>
<protein>
    <submittedName>
        <fullName evidence="2">Uncharacterized protein</fullName>
    </submittedName>
</protein>
<sequence length="252" mass="28012">MRDKTKPSKTTGQTARNEVAAEDHEIYCFITRSPRSASQGPASAANEVPDGPPLQSPLVRRTAPPRVYVEENSQEELQPAWDDGNLTNPTPPLRPLSPDRNIQQLPSSSGKVAYVIFGDHETDGVFNNWVACEHRLDLYLRTLGRKPPYYGYSTREHARAAWQNFLQSGAIWTASRMPSSQPTTPQRNRQMNLQSPAHSRPSPHSLHNLPTTSQHGANPSSTRSPPPLQYSVVPPLSQPHMLITRQDADTSL</sequence>
<accession>A0A0C9WMG3</accession>
<dbReference type="AlphaFoldDB" id="A0A0C9WMG3"/>
<feature type="region of interest" description="Disordered" evidence="1">
    <location>
        <begin position="1"/>
        <end position="105"/>
    </location>
</feature>
<evidence type="ECO:0000313" key="2">
    <source>
        <dbReference type="EMBL" id="KIJ91095.1"/>
    </source>
</evidence>
<feature type="region of interest" description="Disordered" evidence="1">
    <location>
        <begin position="175"/>
        <end position="252"/>
    </location>
</feature>
<proteinExistence type="predicted"/>
<gene>
    <name evidence="2" type="ORF">K443DRAFT_14689</name>
</gene>
<reference evidence="2 3" key="1">
    <citation type="submission" date="2014-04" db="EMBL/GenBank/DDBJ databases">
        <authorList>
            <consortium name="DOE Joint Genome Institute"/>
            <person name="Kuo A."/>
            <person name="Kohler A."/>
            <person name="Nagy L.G."/>
            <person name="Floudas D."/>
            <person name="Copeland A."/>
            <person name="Barry K.W."/>
            <person name="Cichocki N."/>
            <person name="Veneault-Fourrey C."/>
            <person name="LaButti K."/>
            <person name="Lindquist E.A."/>
            <person name="Lipzen A."/>
            <person name="Lundell T."/>
            <person name="Morin E."/>
            <person name="Murat C."/>
            <person name="Sun H."/>
            <person name="Tunlid A."/>
            <person name="Henrissat B."/>
            <person name="Grigoriev I.V."/>
            <person name="Hibbett D.S."/>
            <person name="Martin F."/>
            <person name="Nordberg H.P."/>
            <person name="Cantor M.N."/>
            <person name="Hua S.X."/>
        </authorList>
    </citation>
    <scope>NUCLEOTIDE SEQUENCE [LARGE SCALE GENOMIC DNA]</scope>
    <source>
        <strain evidence="2 3">LaAM-08-1</strain>
    </source>
</reference>
<evidence type="ECO:0000256" key="1">
    <source>
        <dbReference type="SAM" id="MobiDB-lite"/>
    </source>
</evidence>
<feature type="compositionally biased region" description="Polar residues" evidence="1">
    <location>
        <begin position="176"/>
        <end position="197"/>
    </location>
</feature>
<name>A0A0C9WMG3_9AGAR</name>
<dbReference type="EMBL" id="KN839057">
    <property type="protein sequence ID" value="KIJ91095.1"/>
    <property type="molecule type" value="Genomic_DNA"/>
</dbReference>
<dbReference type="HOGENOM" id="CLU_1102942_0_0_1"/>
<keyword evidence="3" id="KW-1185">Reference proteome</keyword>
<dbReference type="Proteomes" id="UP000054477">
    <property type="component" value="Unassembled WGS sequence"/>
</dbReference>
<reference evidence="3" key="2">
    <citation type="submission" date="2015-01" db="EMBL/GenBank/DDBJ databases">
        <title>Evolutionary Origins and Diversification of the Mycorrhizal Mutualists.</title>
        <authorList>
            <consortium name="DOE Joint Genome Institute"/>
            <consortium name="Mycorrhizal Genomics Consortium"/>
            <person name="Kohler A."/>
            <person name="Kuo A."/>
            <person name="Nagy L.G."/>
            <person name="Floudas D."/>
            <person name="Copeland A."/>
            <person name="Barry K.W."/>
            <person name="Cichocki N."/>
            <person name="Veneault-Fourrey C."/>
            <person name="LaButti K."/>
            <person name="Lindquist E.A."/>
            <person name="Lipzen A."/>
            <person name="Lundell T."/>
            <person name="Morin E."/>
            <person name="Murat C."/>
            <person name="Riley R."/>
            <person name="Ohm R."/>
            <person name="Sun H."/>
            <person name="Tunlid A."/>
            <person name="Henrissat B."/>
            <person name="Grigoriev I.V."/>
            <person name="Hibbett D.S."/>
            <person name="Martin F."/>
        </authorList>
    </citation>
    <scope>NUCLEOTIDE SEQUENCE [LARGE SCALE GENOMIC DNA]</scope>
    <source>
        <strain evidence="3">LaAM-08-1</strain>
    </source>
</reference>
<evidence type="ECO:0000313" key="3">
    <source>
        <dbReference type="Proteomes" id="UP000054477"/>
    </source>
</evidence>